<proteinExistence type="predicted"/>
<dbReference type="PANTHER" id="PTHR38831:SF2">
    <property type="entry name" value="TYPE II SECRETION SYSTEM PROTEIN K"/>
    <property type="match status" value="1"/>
</dbReference>
<dbReference type="GO" id="GO:0009306">
    <property type="term" value="P:protein secretion"/>
    <property type="evidence" value="ECO:0007669"/>
    <property type="project" value="InterPro"/>
</dbReference>
<evidence type="ECO:0000313" key="5">
    <source>
        <dbReference type="Proteomes" id="UP000826725"/>
    </source>
</evidence>
<evidence type="ECO:0000313" key="4">
    <source>
        <dbReference type="EMBL" id="BCL61748.1"/>
    </source>
</evidence>
<dbReference type="RefSeq" id="WP_228854172.1">
    <property type="nucleotide sequence ID" value="NZ_AP024086.1"/>
</dbReference>
<evidence type="ECO:0000256" key="2">
    <source>
        <dbReference type="SAM" id="Phobius"/>
    </source>
</evidence>
<feature type="transmembrane region" description="Helical" evidence="2">
    <location>
        <begin position="17"/>
        <end position="36"/>
    </location>
</feature>
<gene>
    <name evidence="4" type="ORF">DGMP_24410</name>
</gene>
<dbReference type="EMBL" id="AP024086">
    <property type="protein sequence ID" value="BCL61748.1"/>
    <property type="molecule type" value="Genomic_DNA"/>
</dbReference>
<feature type="domain" description="T2SS protein K first SAM-like" evidence="3">
    <location>
        <begin position="113"/>
        <end position="221"/>
    </location>
</feature>
<dbReference type="PIRSF" id="PIRSF002786">
    <property type="entry name" value="XcpX"/>
    <property type="match status" value="1"/>
</dbReference>
<sequence>MKGPAAGKSVFTDEKGMALLLTVMIVGLLVGITMMFHQKSWQNYRQADSYKTNSYLRTVAESGINIGTELLYKKKGEDPFDSFLDSWATLKEETFIPLFDKGRLQLVIEDLSGRLQINSLAKTGGTPGGQKKSGKKGGTSTAENLRKILYQLLLSGEFALQVEEDARDIVDAIVDWIDKDDNESDYGAESNYYQALDPPYECRNGPVETIEELLLVKGVTPILLFGDGKKRGLADFITVYGNDGRMNINTMDPLLVKSMDSQIGAELATAFDLFRKDKTNKEALADPGWYKKVSAWPGDVVLSEKLLTTKSSYFLLHSAGKDGSRSYYVTAVVRRNGDGTMEVVHRKVE</sequence>
<evidence type="ECO:0000256" key="1">
    <source>
        <dbReference type="SAM" id="MobiDB-lite"/>
    </source>
</evidence>
<keyword evidence="2" id="KW-1133">Transmembrane helix</keyword>
<organism evidence="4 5">
    <name type="scientific">Desulfomarina profundi</name>
    <dbReference type="NCBI Taxonomy" id="2772557"/>
    <lineage>
        <taxon>Bacteria</taxon>
        <taxon>Pseudomonadati</taxon>
        <taxon>Thermodesulfobacteriota</taxon>
        <taxon>Desulfobulbia</taxon>
        <taxon>Desulfobulbales</taxon>
        <taxon>Desulfobulbaceae</taxon>
        <taxon>Desulfomarina</taxon>
    </lineage>
</organism>
<dbReference type="InterPro" id="IPR049031">
    <property type="entry name" value="T2SSK_SAM-like_1st"/>
</dbReference>
<protein>
    <recommendedName>
        <fullName evidence="3">T2SS protein K first SAM-like domain-containing protein</fullName>
    </recommendedName>
</protein>
<dbReference type="Pfam" id="PF21687">
    <property type="entry name" value="T2SSK_1st"/>
    <property type="match status" value="1"/>
</dbReference>
<name>A0A8D5FMF3_9BACT</name>
<dbReference type="GO" id="GO:0016020">
    <property type="term" value="C:membrane"/>
    <property type="evidence" value="ECO:0007669"/>
    <property type="project" value="InterPro"/>
</dbReference>
<dbReference type="KEGG" id="dbk:DGMP_24410"/>
<reference evidence="4" key="1">
    <citation type="submission" date="2020-09" db="EMBL/GenBank/DDBJ databases">
        <title>Desulfogranum mesoprofundum gen. nov., sp. nov., a novel mesophilic, sulfate-reducing chemolithoautotroph isolated from a deep-sea hydrothermal vent chimney in the Suiyo Seamount.</title>
        <authorList>
            <person name="Hashimoto Y."/>
            <person name="Nakagawa S."/>
        </authorList>
    </citation>
    <scope>NUCLEOTIDE SEQUENCE</scope>
    <source>
        <strain evidence="4">KT2</strain>
    </source>
</reference>
<dbReference type="InterPro" id="IPR005628">
    <property type="entry name" value="GspK"/>
</dbReference>
<feature type="region of interest" description="Disordered" evidence="1">
    <location>
        <begin position="119"/>
        <end position="140"/>
    </location>
</feature>
<keyword evidence="5" id="KW-1185">Reference proteome</keyword>
<dbReference type="AlphaFoldDB" id="A0A8D5FMF3"/>
<accession>A0A8D5FMF3</accession>
<evidence type="ECO:0000259" key="3">
    <source>
        <dbReference type="Pfam" id="PF21687"/>
    </source>
</evidence>
<keyword evidence="2" id="KW-0812">Transmembrane</keyword>
<dbReference type="PANTHER" id="PTHR38831">
    <property type="entry name" value="TYPE II SECRETION SYSTEM PROTEIN K"/>
    <property type="match status" value="1"/>
</dbReference>
<keyword evidence="2" id="KW-0472">Membrane</keyword>
<dbReference type="Proteomes" id="UP000826725">
    <property type="component" value="Chromosome"/>
</dbReference>